<keyword evidence="5 8" id="KW-0413">Isomerase</keyword>
<comment type="pathway">
    <text evidence="8">Cell wall biogenesis; peptidoglycan biosynthesis.</text>
</comment>
<evidence type="ECO:0000256" key="7">
    <source>
        <dbReference type="ARBA" id="ARBA00070053"/>
    </source>
</evidence>
<dbReference type="InterPro" id="IPR001920">
    <property type="entry name" value="Asp/Glu_race"/>
</dbReference>
<feature type="binding site" evidence="8">
    <location>
        <begin position="39"/>
        <end position="40"/>
    </location>
    <ligand>
        <name>substrate</name>
    </ligand>
</feature>
<protein>
    <recommendedName>
        <fullName evidence="7 8">Glutamate racemase</fullName>
        <ecNumber evidence="2 8">5.1.1.3</ecNumber>
    </recommendedName>
</protein>
<dbReference type="Gene3D" id="3.40.50.1860">
    <property type="match status" value="2"/>
</dbReference>
<dbReference type="EC" id="5.1.1.3" evidence="2 8"/>
<keyword evidence="3 8" id="KW-0133">Cell shape</keyword>
<dbReference type="PANTHER" id="PTHR21198:SF3">
    <property type="entry name" value="GLUTAMATE RACEMASE"/>
    <property type="match status" value="1"/>
</dbReference>
<evidence type="ECO:0000256" key="4">
    <source>
        <dbReference type="ARBA" id="ARBA00022984"/>
    </source>
</evidence>
<comment type="similarity">
    <text evidence="8">Belongs to the aspartate/glutamate racemases family.</text>
</comment>
<gene>
    <name evidence="8" type="primary">murI</name>
    <name evidence="9" type="ORF">Q428_14645</name>
</gene>
<dbReference type="STRING" id="1403537.Q428_14645"/>
<evidence type="ECO:0000256" key="8">
    <source>
        <dbReference type="HAMAP-Rule" id="MF_00258"/>
    </source>
</evidence>
<feature type="active site" description="Proton donor/acceptor" evidence="8">
    <location>
        <position position="182"/>
    </location>
</feature>
<evidence type="ECO:0000256" key="5">
    <source>
        <dbReference type="ARBA" id="ARBA00023235"/>
    </source>
</evidence>
<comment type="function">
    <text evidence="8">Provides the (R)-glutamate required for cell wall biosynthesis.</text>
</comment>
<dbReference type="AlphaFoldDB" id="A0A017RTH2"/>
<reference evidence="9 10" key="1">
    <citation type="journal article" date="2014" name="Genome Announc.">
        <title>Draft Genome Sequence of Fervidicella metallireducens Strain AeBT, an Iron-Reducing Thermoanaerobe from the Great Artesian Basin.</title>
        <authorList>
            <person name="Patel B.K."/>
        </authorList>
    </citation>
    <scope>NUCLEOTIDE SEQUENCE [LARGE SCALE GENOMIC DNA]</scope>
    <source>
        <strain evidence="9 10">AeB</strain>
    </source>
</reference>
<dbReference type="GO" id="GO:0009252">
    <property type="term" value="P:peptidoglycan biosynthetic process"/>
    <property type="evidence" value="ECO:0007669"/>
    <property type="project" value="UniProtKB-UniRule"/>
</dbReference>
<feature type="binding site" evidence="8">
    <location>
        <begin position="7"/>
        <end position="8"/>
    </location>
    <ligand>
        <name>substrate</name>
    </ligand>
</feature>
<evidence type="ECO:0000313" key="10">
    <source>
        <dbReference type="Proteomes" id="UP000019681"/>
    </source>
</evidence>
<dbReference type="Pfam" id="PF01177">
    <property type="entry name" value="Asp_Glu_race"/>
    <property type="match status" value="1"/>
</dbReference>
<keyword evidence="4 8" id="KW-0573">Peptidoglycan synthesis</keyword>
<dbReference type="NCBIfam" id="TIGR00067">
    <property type="entry name" value="glut_race"/>
    <property type="match status" value="1"/>
</dbReference>
<dbReference type="InterPro" id="IPR004391">
    <property type="entry name" value="Glu_race"/>
</dbReference>
<comment type="catalytic activity">
    <reaction evidence="1 8">
        <text>L-glutamate = D-glutamate</text>
        <dbReference type="Rhea" id="RHEA:12813"/>
        <dbReference type="ChEBI" id="CHEBI:29985"/>
        <dbReference type="ChEBI" id="CHEBI:29986"/>
        <dbReference type="EC" id="5.1.1.3"/>
    </reaction>
</comment>
<organism evidence="9 10">
    <name type="scientific">Fervidicella metallireducens AeB</name>
    <dbReference type="NCBI Taxonomy" id="1403537"/>
    <lineage>
        <taxon>Bacteria</taxon>
        <taxon>Bacillati</taxon>
        <taxon>Bacillota</taxon>
        <taxon>Clostridia</taxon>
        <taxon>Eubacteriales</taxon>
        <taxon>Clostridiaceae</taxon>
        <taxon>Fervidicella</taxon>
    </lineage>
</organism>
<dbReference type="HAMAP" id="MF_00258">
    <property type="entry name" value="Glu_racemase"/>
    <property type="match status" value="1"/>
</dbReference>
<dbReference type="GO" id="GO:0071555">
    <property type="term" value="P:cell wall organization"/>
    <property type="evidence" value="ECO:0007669"/>
    <property type="project" value="UniProtKB-KW"/>
</dbReference>
<evidence type="ECO:0000256" key="6">
    <source>
        <dbReference type="ARBA" id="ARBA00023316"/>
    </source>
</evidence>
<keyword evidence="6 8" id="KW-0961">Cell wall biogenesis/degradation</keyword>
<dbReference type="SUPFAM" id="SSF53681">
    <property type="entry name" value="Aspartate/glutamate racemase"/>
    <property type="match status" value="2"/>
</dbReference>
<dbReference type="InterPro" id="IPR018187">
    <property type="entry name" value="Asp/Glu_racemase_AS_1"/>
</dbReference>
<evidence type="ECO:0000256" key="1">
    <source>
        <dbReference type="ARBA" id="ARBA00001602"/>
    </source>
</evidence>
<dbReference type="GO" id="GO:0008881">
    <property type="term" value="F:glutamate racemase activity"/>
    <property type="evidence" value="ECO:0007669"/>
    <property type="project" value="UniProtKB-UniRule"/>
</dbReference>
<dbReference type="PROSITE" id="PS00923">
    <property type="entry name" value="ASP_GLU_RACEMASE_1"/>
    <property type="match status" value="1"/>
</dbReference>
<evidence type="ECO:0000256" key="3">
    <source>
        <dbReference type="ARBA" id="ARBA00022960"/>
    </source>
</evidence>
<dbReference type="UniPathway" id="UPA00219"/>
<comment type="caution">
    <text evidence="9">The sequence shown here is derived from an EMBL/GenBank/DDBJ whole genome shotgun (WGS) entry which is preliminary data.</text>
</comment>
<proteinExistence type="inferred from homology"/>
<accession>A0A017RTH2</accession>
<dbReference type="GO" id="GO:0008360">
    <property type="term" value="P:regulation of cell shape"/>
    <property type="evidence" value="ECO:0007669"/>
    <property type="project" value="UniProtKB-KW"/>
</dbReference>
<dbReference type="EMBL" id="AZQP01000098">
    <property type="protein sequence ID" value="EYE87195.1"/>
    <property type="molecule type" value="Genomic_DNA"/>
</dbReference>
<feature type="binding site" evidence="8">
    <location>
        <begin position="71"/>
        <end position="72"/>
    </location>
    <ligand>
        <name>substrate</name>
    </ligand>
</feature>
<feature type="active site" description="Proton donor/acceptor" evidence="8">
    <location>
        <position position="70"/>
    </location>
</feature>
<dbReference type="PANTHER" id="PTHR21198">
    <property type="entry name" value="GLUTAMATE RACEMASE"/>
    <property type="match status" value="1"/>
</dbReference>
<keyword evidence="10" id="KW-1185">Reference proteome</keyword>
<evidence type="ECO:0000256" key="2">
    <source>
        <dbReference type="ARBA" id="ARBA00013090"/>
    </source>
</evidence>
<dbReference type="Proteomes" id="UP000019681">
    <property type="component" value="Unassembled WGS sequence"/>
</dbReference>
<dbReference type="InterPro" id="IPR015942">
    <property type="entry name" value="Asp/Glu/hydantoin_racemase"/>
</dbReference>
<dbReference type="RefSeq" id="WP_035381877.1">
    <property type="nucleotide sequence ID" value="NZ_AZQP01000098.1"/>
</dbReference>
<dbReference type="OrthoDB" id="9801055at2"/>
<sequence>MKIGFFDSGIGGITVLHEALRVLPLEKYIYYADTKNVPYGTKTKDQIKEYVFKAIEFIVQQEVDAVVIACNTATSAAVEDVRKAFNIPIIGMEPAVKPAVERNINRDKRVLVTATEFTLKEEKLKNLIEKVDNDNIIDLLPLPGLVEFAERFEFREEVVLPYLVEQLSKFNLDNYGTIVLGCTHFPLFKDVFRKIIPTRMDMIDGSSGTVKNLKKILENKGCASEGSREIIFYQSGIKIVDETTLLKYNKLLKRLDEISEI</sequence>
<dbReference type="FunFam" id="3.40.50.1860:FF:000002">
    <property type="entry name" value="Glutamate racemase"/>
    <property type="match status" value="1"/>
</dbReference>
<feature type="binding site" evidence="8">
    <location>
        <begin position="183"/>
        <end position="184"/>
    </location>
    <ligand>
        <name>substrate</name>
    </ligand>
</feature>
<name>A0A017RTH2_9CLOT</name>
<evidence type="ECO:0000313" key="9">
    <source>
        <dbReference type="EMBL" id="EYE87195.1"/>
    </source>
</evidence>